<dbReference type="PANTHER" id="PTHR43157">
    <property type="entry name" value="PHOSPHATIDYLINOSITOL-GLYCAN BIOSYNTHESIS CLASS F PROTEIN-RELATED"/>
    <property type="match status" value="1"/>
</dbReference>
<reference evidence="3" key="1">
    <citation type="submission" date="2023-10" db="EMBL/GenBank/DDBJ databases">
        <authorList>
            <person name="Chen Y."/>
            <person name="Shah S."/>
            <person name="Dougan E. K."/>
            <person name="Thang M."/>
            <person name="Chan C."/>
        </authorList>
    </citation>
    <scope>NUCLEOTIDE SEQUENCE [LARGE SCALE GENOMIC DNA]</scope>
</reference>
<protein>
    <recommendedName>
        <fullName evidence="5">Protochlorophyllide reductase</fullName>
    </recommendedName>
</protein>
<dbReference type="Gene3D" id="3.40.50.720">
    <property type="entry name" value="NAD(P)-binding Rossmann-like Domain"/>
    <property type="match status" value="1"/>
</dbReference>
<keyword evidence="1" id="KW-0560">Oxidoreductase</keyword>
<dbReference type="PRINTS" id="PR00081">
    <property type="entry name" value="GDHRDH"/>
</dbReference>
<keyword evidence="4" id="KW-1185">Reference proteome</keyword>
<dbReference type="EMBL" id="CAUYUJ010017166">
    <property type="protein sequence ID" value="CAK0872381.1"/>
    <property type="molecule type" value="Genomic_DNA"/>
</dbReference>
<dbReference type="Proteomes" id="UP001189429">
    <property type="component" value="Unassembled WGS sequence"/>
</dbReference>
<comment type="caution">
    <text evidence="3">The sequence shown here is derived from an EMBL/GenBank/DDBJ whole genome shotgun (WGS) entry which is preliminary data.</text>
</comment>
<comment type="similarity">
    <text evidence="2">Belongs to the short-chain dehydrogenases/reductases (SDR) family.</text>
</comment>
<dbReference type="InterPro" id="IPR036291">
    <property type="entry name" value="NAD(P)-bd_dom_sf"/>
</dbReference>
<sequence>MLEAREGTWWSVPLQWSPFGLFCKTRLIDGGMDVFSPPAGSLRGRTVVITGGNTGLGFESAVRLARAGATVVITARTAEKGVKAVEQIKLASGSSDVHQVQLDLADLANIKSFPGRYEALPVGTKIDVLMNNAGVMAIPQRQETKNGFEQQFGINHLGHFALVSSVLPLLKKSEYARVINVSSTASLPATRELMEGDIMAPENYTQWGAYVQSKFANVIFAKELDRRFKAAGVNATAVSLHPGAVDTDLGRWMVGNSDDPRITKSIQESNPVLKALTSVTRPVDLGANTQVYLAAGADGGYDKSGGLYFDNMAPAEGNSLANDEALAQKIWLDSERLTGVKIDL</sequence>
<dbReference type="PRINTS" id="PR00080">
    <property type="entry name" value="SDRFAMILY"/>
</dbReference>
<evidence type="ECO:0008006" key="5">
    <source>
        <dbReference type="Google" id="ProtNLM"/>
    </source>
</evidence>
<dbReference type="SUPFAM" id="SSF51735">
    <property type="entry name" value="NAD(P)-binding Rossmann-fold domains"/>
    <property type="match status" value="1"/>
</dbReference>
<dbReference type="InterPro" id="IPR002347">
    <property type="entry name" value="SDR_fam"/>
</dbReference>
<dbReference type="PANTHER" id="PTHR43157:SF31">
    <property type="entry name" value="PHOSPHATIDYLINOSITOL-GLYCAN BIOSYNTHESIS CLASS F PROTEIN"/>
    <property type="match status" value="1"/>
</dbReference>
<organism evidence="3 4">
    <name type="scientific">Prorocentrum cordatum</name>
    <dbReference type="NCBI Taxonomy" id="2364126"/>
    <lineage>
        <taxon>Eukaryota</taxon>
        <taxon>Sar</taxon>
        <taxon>Alveolata</taxon>
        <taxon>Dinophyceae</taxon>
        <taxon>Prorocentrales</taxon>
        <taxon>Prorocentraceae</taxon>
        <taxon>Prorocentrum</taxon>
    </lineage>
</organism>
<dbReference type="Pfam" id="PF00106">
    <property type="entry name" value="adh_short"/>
    <property type="match status" value="1"/>
</dbReference>
<evidence type="ECO:0000256" key="2">
    <source>
        <dbReference type="RuleBase" id="RU000363"/>
    </source>
</evidence>
<evidence type="ECO:0000256" key="1">
    <source>
        <dbReference type="ARBA" id="ARBA00023002"/>
    </source>
</evidence>
<gene>
    <name evidence="3" type="ORF">PCOR1329_LOCUS57870</name>
</gene>
<proteinExistence type="inferred from homology"/>
<name>A0ABN9VHT7_9DINO</name>
<accession>A0ABN9VHT7</accession>
<evidence type="ECO:0000313" key="3">
    <source>
        <dbReference type="EMBL" id="CAK0872381.1"/>
    </source>
</evidence>
<evidence type="ECO:0000313" key="4">
    <source>
        <dbReference type="Proteomes" id="UP001189429"/>
    </source>
</evidence>